<dbReference type="EMBL" id="PGTM01000016">
    <property type="protein sequence ID" value="PJF37078.1"/>
    <property type="molecule type" value="Genomic_DNA"/>
</dbReference>
<dbReference type="AlphaFoldDB" id="A0A2M8PHQ7"/>
<accession>A0A2M8PHQ7</accession>
<proteinExistence type="predicted"/>
<protein>
    <submittedName>
        <fullName evidence="1">Uncharacterized protein</fullName>
    </submittedName>
</protein>
<accession>A0A2M8PWM4</accession>
<gene>
    <name evidence="1" type="ORF">CUN49_02255</name>
    <name evidence="2" type="ORF">CUN50_05850</name>
</gene>
<dbReference type="Proteomes" id="UP000229681">
    <property type="component" value="Unassembled WGS sequence"/>
</dbReference>
<comment type="caution">
    <text evidence="1">The sequence shown here is derived from an EMBL/GenBank/DDBJ whole genome shotgun (WGS) entry which is preliminary data.</text>
</comment>
<evidence type="ECO:0000313" key="4">
    <source>
        <dbReference type="Proteomes" id="UP000229681"/>
    </source>
</evidence>
<evidence type="ECO:0000313" key="2">
    <source>
        <dbReference type="EMBL" id="PJF41955.1"/>
    </source>
</evidence>
<name>A0A2M8PHQ7_9CHLR</name>
<evidence type="ECO:0000313" key="1">
    <source>
        <dbReference type="EMBL" id="PJF37078.1"/>
    </source>
</evidence>
<dbReference type="EMBL" id="PGTL01000047">
    <property type="protein sequence ID" value="PJF41955.1"/>
    <property type="molecule type" value="Genomic_DNA"/>
</dbReference>
<dbReference type="Proteomes" id="UP000228947">
    <property type="component" value="Unassembled WGS sequence"/>
</dbReference>
<evidence type="ECO:0000313" key="3">
    <source>
        <dbReference type="Proteomes" id="UP000228947"/>
    </source>
</evidence>
<reference evidence="3 4" key="1">
    <citation type="submission" date="2017-11" db="EMBL/GenBank/DDBJ databases">
        <title>Evolution of Phototrophy in the Chloroflexi Phylum Driven by Horizontal Gene Transfer.</title>
        <authorList>
            <person name="Ward L.M."/>
            <person name="Hemp J."/>
            <person name="Shih P.M."/>
            <person name="Mcglynn S.E."/>
            <person name="Fischer W."/>
        </authorList>
    </citation>
    <scope>NUCLEOTIDE SEQUENCE [LARGE SCALE GENOMIC DNA]</scope>
    <source>
        <strain evidence="2">CP1_1M</strain>
        <strain evidence="1">JP3_13</strain>
    </source>
</reference>
<organism evidence="1 4">
    <name type="scientific">Candidatus Thermofonsia Clade 1 bacterium</name>
    <dbReference type="NCBI Taxonomy" id="2364210"/>
    <lineage>
        <taxon>Bacteria</taxon>
        <taxon>Bacillati</taxon>
        <taxon>Chloroflexota</taxon>
        <taxon>Candidatus Thermofontia</taxon>
        <taxon>Candidatus Thermofonsia Clade 1</taxon>
    </lineage>
</organism>
<sequence length="128" mass="13966">MSYSAFIKSRVELIVITWIALWLSLIAPSMCQRHGLLYFYVAAPESSPIMSEDFMCGDWNPSAQPSAADQHHTANPLQTNVALVFLAPALSLLAQTDAFATPLTLESQDAQPFALAPLRPPPRLLLGT</sequence>